<organism evidence="1 2">
    <name type="scientific">Clostridium aceticum</name>
    <dbReference type="NCBI Taxonomy" id="84022"/>
    <lineage>
        <taxon>Bacteria</taxon>
        <taxon>Bacillati</taxon>
        <taxon>Bacillota</taxon>
        <taxon>Clostridia</taxon>
        <taxon>Eubacteriales</taxon>
        <taxon>Clostridiaceae</taxon>
        <taxon>Clostridium</taxon>
    </lineage>
</organism>
<dbReference type="EMBL" id="CP009687">
    <property type="protein sequence ID" value="AKL94587.1"/>
    <property type="molecule type" value="Genomic_DNA"/>
</dbReference>
<dbReference type="Gene3D" id="3.40.50.11440">
    <property type="match status" value="1"/>
</dbReference>
<name>A0A0D8I8C8_9CLOT</name>
<dbReference type="InterPro" id="IPR018657">
    <property type="entry name" value="LarA-like_N"/>
</dbReference>
<dbReference type="Proteomes" id="UP000035704">
    <property type="component" value="Chromosome"/>
</dbReference>
<keyword evidence="2" id="KW-1185">Reference proteome</keyword>
<protein>
    <submittedName>
        <fullName evidence="1">Uncharacterized protein</fullName>
    </submittedName>
</protein>
<dbReference type="GO" id="GO:0050043">
    <property type="term" value="F:lactate racemase activity"/>
    <property type="evidence" value="ECO:0007669"/>
    <property type="project" value="InterPro"/>
</dbReference>
<sequence>MPILLEEDSNILLPKMHKVRQIFEKEGLEDIESIITSEAKKESIVSIIKPGQKVAVAVGSRGIKNLKEIVKLTIDNIKAMGANPYIISAMGSHGGGTEKGQREILYGYGINEEDMGVPVITKTDVVHLGKTKKGINVYFDKTAYEADVVVPINRIKLHTDFVADIQSGLCKMLVIGLGNHIGCSAIHEEEFEFFGEIIKEAASMIMAKAKIGFGVAILENAYDKTSKIEFIPAKELIPREIELVKIAKKNMPILMIPKIDILIVEEIGKNISGAGYDPNILGKSYILKDFVLEVPEINKMILLDISEESHGNAIGMGIFDIITKKVFEQLDFESIYTNGIAIKCIDDCKIPLIAKNQDEAIKIAIKVLRGVDKKNLKIVKIKNTLELEYIEVSDALLEYVKSDSRLELGSFDL</sequence>
<dbReference type="PATRIC" id="fig|84022.5.peg.942"/>
<dbReference type="OrthoDB" id="9788398at2"/>
<dbReference type="AlphaFoldDB" id="A0A0D8I8C8"/>
<dbReference type="STRING" id="84022.CACET_c11220"/>
<proteinExistence type="predicted"/>
<dbReference type="RefSeq" id="WP_044825464.1">
    <property type="nucleotide sequence ID" value="NZ_CP009687.1"/>
</dbReference>
<accession>A0A0D8I8C8</accession>
<dbReference type="Pfam" id="PF09861">
    <property type="entry name" value="Lar_N"/>
    <property type="match status" value="1"/>
</dbReference>
<evidence type="ECO:0000313" key="1">
    <source>
        <dbReference type="EMBL" id="AKL94587.1"/>
    </source>
</evidence>
<evidence type="ECO:0000313" key="2">
    <source>
        <dbReference type="Proteomes" id="UP000035704"/>
    </source>
</evidence>
<dbReference type="KEGG" id="cace:CACET_c11220"/>
<gene>
    <name evidence="1" type="ORF">CACET_c11220</name>
</gene>
<reference evidence="1 2" key="1">
    <citation type="submission" date="2014-10" db="EMBL/GenBank/DDBJ databases">
        <title>Genome sequence of Clostridium aceticum DSM 1496.</title>
        <authorList>
            <person name="Poehlein A."/>
            <person name="Schiel-Bengelsdorf B."/>
            <person name="Gottschalk G."/>
            <person name="Duerre P."/>
            <person name="Daniel R."/>
        </authorList>
    </citation>
    <scope>NUCLEOTIDE SEQUENCE [LARGE SCALE GENOMIC DNA]</scope>
    <source>
        <strain evidence="1 2">DSM 1496</strain>
    </source>
</reference>